<dbReference type="Pfam" id="PF14181">
    <property type="entry name" value="YqfQ"/>
    <property type="match status" value="1"/>
</dbReference>
<gene>
    <name evidence="2" type="ORF">H0266_03425</name>
</gene>
<evidence type="ECO:0000256" key="1">
    <source>
        <dbReference type="SAM" id="MobiDB-lite"/>
    </source>
</evidence>
<proteinExistence type="predicted"/>
<comment type="caution">
    <text evidence="2">The sequence shown here is derived from an EMBL/GenBank/DDBJ whole genome shotgun (WGS) entry which is preliminary data.</text>
</comment>
<feature type="compositionally biased region" description="Polar residues" evidence="1">
    <location>
        <begin position="164"/>
        <end position="175"/>
    </location>
</feature>
<dbReference type="AlphaFoldDB" id="A0A838CPQ7"/>
<feature type="region of interest" description="Disordered" evidence="1">
    <location>
        <begin position="129"/>
        <end position="175"/>
    </location>
</feature>
<evidence type="ECO:0000313" key="3">
    <source>
        <dbReference type="Proteomes" id="UP000571017"/>
    </source>
</evidence>
<name>A0A838CPQ7_9BACI</name>
<reference evidence="2 3" key="1">
    <citation type="journal article" date="2004" name="Extremophiles">
        <title>Halobacillus locisalis sp. nov., a halophilic bacterium isolated from a marine solar saltern of the Yellow Sea in Korea.</title>
        <authorList>
            <person name="Yoon J.H."/>
            <person name="Kang K.H."/>
            <person name="Oh T.K."/>
            <person name="Park Y.H."/>
        </authorList>
    </citation>
    <scope>NUCLEOTIDE SEQUENCE [LARGE SCALE GENOMIC DNA]</scope>
    <source>
        <strain evidence="2 3">KCTC 3788</strain>
    </source>
</reference>
<sequence length="175" mass="18093">MFPIGQPPYPPSGAFPGFQQVAPQAMRSYAPMASQAMQAGARGFGVPGFSPYGFAGPGFSLPGLTGGANAGTQALGAAGTAAKTGGVGWLGHMQTALKAMQSAAPMVQQYGPLMKNIPAMINMVKLMNMPDDEDEGSESATSKESSYEWESSTSSKESSSSRSLNQGTSQPKLYI</sequence>
<accession>A0A838CPQ7</accession>
<evidence type="ECO:0000313" key="2">
    <source>
        <dbReference type="EMBL" id="MBA2173944.1"/>
    </source>
</evidence>
<dbReference type="Proteomes" id="UP000571017">
    <property type="component" value="Unassembled WGS sequence"/>
</dbReference>
<evidence type="ECO:0008006" key="4">
    <source>
        <dbReference type="Google" id="ProtNLM"/>
    </source>
</evidence>
<feature type="compositionally biased region" description="Low complexity" evidence="1">
    <location>
        <begin position="142"/>
        <end position="163"/>
    </location>
</feature>
<dbReference type="InterPro" id="IPR025571">
    <property type="entry name" value="YqfQ"/>
</dbReference>
<dbReference type="RefSeq" id="WP_181470972.1">
    <property type="nucleotide sequence ID" value="NZ_JACEFG010000001.1"/>
</dbReference>
<protein>
    <recommendedName>
        <fullName evidence="4">YqfQ-like protein</fullName>
    </recommendedName>
</protein>
<dbReference type="EMBL" id="JACEFG010000001">
    <property type="protein sequence ID" value="MBA2173944.1"/>
    <property type="molecule type" value="Genomic_DNA"/>
</dbReference>
<keyword evidence="3" id="KW-1185">Reference proteome</keyword>
<organism evidence="2 3">
    <name type="scientific">Halobacillus locisalis</name>
    <dbReference type="NCBI Taxonomy" id="220753"/>
    <lineage>
        <taxon>Bacteria</taxon>
        <taxon>Bacillati</taxon>
        <taxon>Bacillota</taxon>
        <taxon>Bacilli</taxon>
        <taxon>Bacillales</taxon>
        <taxon>Bacillaceae</taxon>
        <taxon>Halobacillus</taxon>
    </lineage>
</organism>